<comment type="similarity">
    <text evidence="1">Belongs to the Gfa family.</text>
</comment>
<keyword evidence="2" id="KW-0479">Metal-binding</keyword>
<evidence type="ECO:0000256" key="1">
    <source>
        <dbReference type="ARBA" id="ARBA00005495"/>
    </source>
</evidence>
<dbReference type="SUPFAM" id="SSF51316">
    <property type="entry name" value="Mss4-like"/>
    <property type="match status" value="1"/>
</dbReference>
<dbReference type="Proteomes" id="UP000824321">
    <property type="component" value="Chromosome"/>
</dbReference>
<organism evidence="5 6">
    <name type="scientific">Qipengyuania gelatinilytica</name>
    <dbReference type="NCBI Taxonomy" id="2867231"/>
    <lineage>
        <taxon>Bacteria</taxon>
        <taxon>Pseudomonadati</taxon>
        <taxon>Pseudomonadota</taxon>
        <taxon>Alphaproteobacteria</taxon>
        <taxon>Sphingomonadales</taxon>
        <taxon>Erythrobacteraceae</taxon>
        <taxon>Qipengyuania</taxon>
    </lineage>
</organism>
<dbReference type="InterPro" id="IPR006913">
    <property type="entry name" value="CENP-V/GFA"/>
</dbReference>
<evidence type="ECO:0000256" key="2">
    <source>
        <dbReference type="ARBA" id="ARBA00022723"/>
    </source>
</evidence>
<feature type="domain" description="CENP-V/GFA" evidence="4">
    <location>
        <begin position="7"/>
        <end position="135"/>
    </location>
</feature>
<name>A0ABX9A1P8_9SPHN</name>
<dbReference type="InterPro" id="IPR046149">
    <property type="entry name" value="DUF6151"/>
</dbReference>
<gene>
    <name evidence="5" type="ORF">K3136_00070</name>
</gene>
<proteinExistence type="inferred from homology"/>
<dbReference type="EMBL" id="CP081294">
    <property type="protein sequence ID" value="QZD95168.1"/>
    <property type="molecule type" value="Genomic_DNA"/>
</dbReference>
<dbReference type="InterPro" id="IPR011057">
    <property type="entry name" value="Mss4-like_sf"/>
</dbReference>
<reference evidence="5 6" key="1">
    <citation type="submission" date="2021-08" db="EMBL/GenBank/DDBJ databases">
        <title>Comparative Genomics Analysis of the Genus Qipengyuania Reveals Extensive Genetic Diversity and Metabolic Versatility, Including the Description of Fifteen Novel Species.</title>
        <authorList>
            <person name="Liu Y."/>
        </authorList>
    </citation>
    <scope>NUCLEOTIDE SEQUENCE [LARGE SCALE GENOMIC DNA]</scope>
    <source>
        <strain evidence="5 6">1NDH1</strain>
    </source>
</reference>
<keyword evidence="3" id="KW-0862">Zinc</keyword>
<dbReference type="Gene3D" id="3.90.1590.10">
    <property type="entry name" value="glutathione-dependent formaldehyde- activating enzyme (gfa)"/>
    <property type="match status" value="1"/>
</dbReference>
<evidence type="ECO:0000313" key="5">
    <source>
        <dbReference type="EMBL" id="QZD95168.1"/>
    </source>
</evidence>
<dbReference type="Pfam" id="PF19648">
    <property type="entry name" value="DUF6151"/>
    <property type="match status" value="1"/>
</dbReference>
<dbReference type="PROSITE" id="PS51891">
    <property type="entry name" value="CENP_V_GFA"/>
    <property type="match status" value="1"/>
</dbReference>
<evidence type="ECO:0000313" key="6">
    <source>
        <dbReference type="Proteomes" id="UP000824321"/>
    </source>
</evidence>
<protein>
    <recommendedName>
        <fullName evidence="4">CENP-V/GFA domain-containing protein</fullName>
    </recommendedName>
</protein>
<dbReference type="RefSeq" id="WP_221430910.1">
    <property type="nucleotide sequence ID" value="NZ_CP081294.1"/>
</dbReference>
<evidence type="ECO:0000256" key="3">
    <source>
        <dbReference type="ARBA" id="ARBA00022833"/>
    </source>
</evidence>
<sequence>MGATDNLEFECRCGAVSGELRNVGPSKGDRYTCYCKDCRGLARYLEREDTLDEAGGASVYQTRVGNLSIERGLDHLASVNLAGKQTLRWFCKDCRTPLFNTMDNGRWPFLSMITASIDPNERNRVLGPPRGSVFAQFATGPNVVTPPVSAFTMIRRVVVRLFADKLSGARKRYPLFDAETSAPIAVPRKLTPEEYRDITR</sequence>
<accession>A0ABX9A1P8</accession>
<keyword evidence="6" id="KW-1185">Reference proteome</keyword>
<evidence type="ECO:0000259" key="4">
    <source>
        <dbReference type="PROSITE" id="PS51891"/>
    </source>
</evidence>